<keyword evidence="4 7" id="KW-0689">Ribosomal protein</keyword>
<evidence type="ECO:0000313" key="7">
    <source>
        <dbReference type="EMBL" id="KAG5192648.1"/>
    </source>
</evidence>
<sequence length="190" mass="20749">MFTAALARRLGAAPKRPLAEAWRAMSSAPAAAAKAVLPAGASQHVKAQQPKQQQPLVTMVTHARPAGAPKPPIIPRGCAGRFAVIKLGGTQYKVTVDDVIAAEKVKGPDIGELIDVKDVLLLGTEERTWVGRPTVPGARVQMLVEEHTKDQKVVIFKMRRRKSSRRTRGFRRDVTVLRVMEIEHKDLDAA</sequence>
<comment type="similarity">
    <text evidence="1">Belongs to the bacterial ribosomal protein bL21 family.</text>
</comment>
<evidence type="ECO:0000256" key="3">
    <source>
        <dbReference type="ARBA" id="ARBA00022884"/>
    </source>
</evidence>
<dbReference type="GO" id="GO:0003735">
    <property type="term" value="F:structural constituent of ribosome"/>
    <property type="evidence" value="ECO:0007669"/>
    <property type="project" value="InterPro"/>
</dbReference>
<dbReference type="PANTHER" id="PTHR21349:SF0">
    <property type="entry name" value="LARGE RIBOSOMAL SUBUNIT PROTEIN BL21M"/>
    <property type="match status" value="1"/>
</dbReference>
<reference evidence="7" key="1">
    <citation type="submission" date="2021-02" db="EMBL/GenBank/DDBJ databases">
        <title>First Annotated Genome of the Yellow-green Alga Tribonema minus.</title>
        <authorList>
            <person name="Mahan K.M."/>
        </authorList>
    </citation>
    <scope>NUCLEOTIDE SEQUENCE</scope>
    <source>
        <strain evidence="7">UTEX B ZZ1240</strain>
    </source>
</reference>
<dbReference type="NCBIfam" id="TIGR00061">
    <property type="entry name" value="L21"/>
    <property type="match status" value="1"/>
</dbReference>
<dbReference type="OrthoDB" id="5994at2759"/>
<keyword evidence="2" id="KW-0699">rRNA-binding</keyword>
<evidence type="ECO:0000256" key="1">
    <source>
        <dbReference type="ARBA" id="ARBA00008563"/>
    </source>
</evidence>
<dbReference type="EMBL" id="JAFCMP010000003">
    <property type="protein sequence ID" value="KAG5192648.1"/>
    <property type="molecule type" value="Genomic_DNA"/>
</dbReference>
<dbReference type="GO" id="GO:0005762">
    <property type="term" value="C:mitochondrial large ribosomal subunit"/>
    <property type="evidence" value="ECO:0007669"/>
    <property type="project" value="TreeGrafter"/>
</dbReference>
<dbReference type="AlphaFoldDB" id="A0A835ZPR4"/>
<dbReference type="InterPro" id="IPR001787">
    <property type="entry name" value="Ribosomal_bL21"/>
</dbReference>
<gene>
    <name evidence="7" type="ORF">JKP88DRAFT_229798</name>
</gene>
<evidence type="ECO:0000313" key="8">
    <source>
        <dbReference type="Proteomes" id="UP000664859"/>
    </source>
</evidence>
<evidence type="ECO:0000256" key="5">
    <source>
        <dbReference type="ARBA" id="ARBA00023274"/>
    </source>
</evidence>
<dbReference type="InterPro" id="IPR028909">
    <property type="entry name" value="bL21-like"/>
</dbReference>
<keyword evidence="8" id="KW-1185">Reference proteome</keyword>
<comment type="caution">
    <text evidence="7">The sequence shown here is derived from an EMBL/GenBank/DDBJ whole genome shotgun (WGS) entry which is preliminary data.</text>
</comment>
<proteinExistence type="inferred from homology"/>
<dbReference type="GO" id="GO:0019843">
    <property type="term" value="F:rRNA binding"/>
    <property type="evidence" value="ECO:0007669"/>
    <property type="project" value="UniProtKB-KW"/>
</dbReference>
<dbReference type="GO" id="GO:0006412">
    <property type="term" value="P:translation"/>
    <property type="evidence" value="ECO:0007669"/>
    <property type="project" value="InterPro"/>
</dbReference>
<accession>A0A835ZPR4</accession>
<dbReference type="PROSITE" id="PS01169">
    <property type="entry name" value="RIBOSOMAL_L21"/>
    <property type="match status" value="1"/>
</dbReference>
<dbReference type="Pfam" id="PF00829">
    <property type="entry name" value="Ribosomal_L21p"/>
    <property type="match status" value="1"/>
</dbReference>
<organism evidence="7 8">
    <name type="scientific">Tribonema minus</name>
    <dbReference type="NCBI Taxonomy" id="303371"/>
    <lineage>
        <taxon>Eukaryota</taxon>
        <taxon>Sar</taxon>
        <taxon>Stramenopiles</taxon>
        <taxon>Ochrophyta</taxon>
        <taxon>PX clade</taxon>
        <taxon>Xanthophyceae</taxon>
        <taxon>Tribonematales</taxon>
        <taxon>Tribonemataceae</taxon>
        <taxon>Tribonema</taxon>
    </lineage>
</organism>
<dbReference type="HAMAP" id="MF_01363">
    <property type="entry name" value="Ribosomal_bL21"/>
    <property type="match status" value="1"/>
</dbReference>
<dbReference type="InterPro" id="IPR018258">
    <property type="entry name" value="Ribosomal_bL21_CS"/>
</dbReference>
<dbReference type="PANTHER" id="PTHR21349">
    <property type="entry name" value="50S RIBOSOMAL PROTEIN L21"/>
    <property type="match status" value="1"/>
</dbReference>
<evidence type="ECO:0000256" key="2">
    <source>
        <dbReference type="ARBA" id="ARBA00022730"/>
    </source>
</evidence>
<keyword evidence="5" id="KW-0687">Ribonucleoprotein</keyword>
<name>A0A835ZPR4_9STRA</name>
<protein>
    <recommendedName>
        <fullName evidence="6">Large ribosomal subunit protein bL21m</fullName>
    </recommendedName>
</protein>
<dbReference type="SUPFAM" id="SSF141091">
    <property type="entry name" value="L21p-like"/>
    <property type="match status" value="1"/>
</dbReference>
<dbReference type="InterPro" id="IPR036164">
    <property type="entry name" value="bL21-like_sf"/>
</dbReference>
<evidence type="ECO:0000256" key="4">
    <source>
        <dbReference type="ARBA" id="ARBA00022980"/>
    </source>
</evidence>
<evidence type="ECO:0000256" key="6">
    <source>
        <dbReference type="ARBA" id="ARBA00044129"/>
    </source>
</evidence>
<dbReference type="Proteomes" id="UP000664859">
    <property type="component" value="Unassembled WGS sequence"/>
</dbReference>
<keyword evidence="3" id="KW-0694">RNA-binding</keyword>